<sequence length="695" mass="79267">MNSLTTSFQAYHYPALEAGEYLVEQKLEVISDYAAQSVFQADSQRIYVAGERFNIPPHLVYSAFPPKDNEGLYNAVLPHIELMRSTLPWERSASLSNDKERTPWLALLIVADDELDGLNAWLGGTKISDYINLHQYKKELEIDTDNTQLPLFLSKPVFLKKLLPSLSDLRLLTHVRTVKNKDPLSMAHIPSERAVVVANRMPVPGKKYTALLVSLENRYRNDEFDYKTDKDGFIQLAVLYKWNFTSIADQLYKIDTAAISRILQLNQQYPGDKWNGVVTKLYKITATDKKVPLIRGRQEFLDYLINNGILPKAADDRRKELILSACTFEAATSRSLLENLNVGAFHLPFFEDKTETREINKYLQLGSVALPHNLRAGGNTVSWYRGPLIPFDAKFPPFDKETTQQHADELMQFNTSTGLLDLTYSAAWELGRLLFINEPKLIQQLQRWKLEYTQQLRLEQQRLDFPHLSSFMSKTETEAFPEPVAGFLAECLKLRNIPYNYLIADERLLPEESLRFFKVDDLWLKALMYGALSLGESIAMKKTNEIIDKIIADSNKSMPLTPVGQKQAIHGVLIKSEVVAGWPGLQVEAYLGKLGVALFHKVYLSDEVMLCLFANAFDHLVFYLPQGTSHFGFERRSNNQIVLINADSKQETVARVNELNCVDIEKLSIESKKRTSVELALALLYKQDKVIFDIQ</sequence>
<accession>A0ABY7T2F5</accession>
<evidence type="ECO:0000313" key="2">
    <source>
        <dbReference type="Proteomes" id="UP001216139"/>
    </source>
</evidence>
<gene>
    <name evidence="1" type="ORF">PQO05_17215</name>
</gene>
<proteinExistence type="predicted"/>
<name>A0ABY7T2F5_9SPHI</name>
<organism evidence="1 2">
    <name type="scientific">Mucilaginibacter jinjuensis</name>
    <dbReference type="NCBI Taxonomy" id="1176721"/>
    <lineage>
        <taxon>Bacteria</taxon>
        <taxon>Pseudomonadati</taxon>
        <taxon>Bacteroidota</taxon>
        <taxon>Sphingobacteriia</taxon>
        <taxon>Sphingobacteriales</taxon>
        <taxon>Sphingobacteriaceae</taxon>
        <taxon>Mucilaginibacter</taxon>
    </lineage>
</organism>
<protein>
    <recommendedName>
        <fullName evidence="3">DUF4132 domain-containing protein</fullName>
    </recommendedName>
</protein>
<dbReference type="EMBL" id="CP117167">
    <property type="protein sequence ID" value="WCT10479.1"/>
    <property type="molecule type" value="Genomic_DNA"/>
</dbReference>
<dbReference type="RefSeq" id="WP_273628667.1">
    <property type="nucleotide sequence ID" value="NZ_CP117167.1"/>
</dbReference>
<evidence type="ECO:0000313" key="1">
    <source>
        <dbReference type="EMBL" id="WCT10479.1"/>
    </source>
</evidence>
<keyword evidence="2" id="KW-1185">Reference proteome</keyword>
<dbReference type="Proteomes" id="UP001216139">
    <property type="component" value="Chromosome"/>
</dbReference>
<reference evidence="1 2" key="1">
    <citation type="submission" date="2023-02" db="EMBL/GenBank/DDBJ databases">
        <title>Genome sequence of Mucilaginibacter jinjuensis strain KACC 16571.</title>
        <authorList>
            <person name="Kim S."/>
            <person name="Heo J."/>
            <person name="Kwon S.-W."/>
        </authorList>
    </citation>
    <scope>NUCLEOTIDE SEQUENCE [LARGE SCALE GENOMIC DNA]</scope>
    <source>
        <strain evidence="1 2">KACC 16571</strain>
    </source>
</reference>
<evidence type="ECO:0008006" key="3">
    <source>
        <dbReference type="Google" id="ProtNLM"/>
    </source>
</evidence>